<keyword evidence="1" id="KW-0418">Kinase</keyword>
<name>A0A392QPE3_9FABA</name>
<proteinExistence type="predicted"/>
<accession>A0A392QPE3</accession>
<keyword evidence="2" id="KW-1185">Reference proteome</keyword>
<evidence type="ECO:0000313" key="2">
    <source>
        <dbReference type="Proteomes" id="UP000265520"/>
    </source>
</evidence>
<protein>
    <submittedName>
        <fullName evidence="1">Putative serine/threonine-protein kinase</fullName>
    </submittedName>
</protein>
<sequence>MLDKKAGESNDDNTMPLLNNIREVECNSSAARFAECLA</sequence>
<dbReference type="EMBL" id="LXQA010152182">
    <property type="protein sequence ID" value="MCI26261.1"/>
    <property type="molecule type" value="Genomic_DNA"/>
</dbReference>
<evidence type="ECO:0000313" key="1">
    <source>
        <dbReference type="EMBL" id="MCI26261.1"/>
    </source>
</evidence>
<feature type="non-terminal residue" evidence="1">
    <location>
        <position position="38"/>
    </location>
</feature>
<reference evidence="1 2" key="1">
    <citation type="journal article" date="2018" name="Front. Plant Sci.">
        <title>Red Clover (Trifolium pratense) and Zigzag Clover (T. medium) - A Picture of Genomic Similarities and Differences.</title>
        <authorList>
            <person name="Dluhosova J."/>
            <person name="Istvanek J."/>
            <person name="Nedelnik J."/>
            <person name="Repkova J."/>
        </authorList>
    </citation>
    <scope>NUCLEOTIDE SEQUENCE [LARGE SCALE GENOMIC DNA]</scope>
    <source>
        <strain evidence="2">cv. 10/8</strain>
        <tissue evidence="1">Leaf</tissue>
    </source>
</reference>
<dbReference type="Proteomes" id="UP000265520">
    <property type="component" value="Unassembled WGS sequence"/>
</dbReference>
<keyword evidence="1" id="KW-0808">Transferase</keyword>
<dbReference type="AlphaFoldDB" id="A0A392QPE3"/>
<comment type="caution">
    <text evidence="1">The sequence shown here is derived from an EMBL/GenBank/DDBJ whole genome shotgun (WGS) entry which is preliminary data.</text>
</comment>
<organism evidence="1 2">
    <name type="scientific">Trifolium medium</name>
    <dbReference type="NCBI Taxonomy" id="97028"/>
    <lineage>
        <taxon>Eukaryota</taxon>
        <taxon>Viridiplantae</taxon>
        <taxon>Streptophyta</taxon>
        <taxon>Embryophyta</taxon>
        <taxon>Tracheophyta</taxon>
        <taxon>Spermatophyta</taxon>
        <taxon>Magnoliopsida</taxon>
        <taxon>eudicotyledons</taxon>
        <taxon>Gunneridae</taxon>
        <taxon>Pentapetalae</taxon>
        <taxon>rosids</taxon>
        <taxon>fabids</taxon>
        <taxon>Fabales</taxon>
        <taxon>Fabaceae</taxon>
        <taxon>Papilionoideae</taxon>
        <taxon>50 kb inversion clade</taxon>
        <taxon>NPAAA clade</taxon>
        <taxon>Hologalegina</taxon>
        <taxon>IRL clade</taxon>
        <taxon>Trifolieae</taxon>
        <taxon>Trifolium</taxon>
    </lineage>
</organism>
<dbReference type="GO" id="GO:0016301">
    <property type="term" value="F:kinase activity"/>
    <property type="evidence" value="ECO:0007669"/>
    <property type="project" value="UniProtKB-KW"/>
</dbReference>